<proteinExistence type="predicted"/>
<sequence length="152" mass="17812">MEINEYLIKSFELMRSLENIDFFDGVTNLSRTEFHLLREVILEAEKGKNIISSELARRLGITRSAVSQIVTKMEQRGIVKRVASPTDRKIAYICLSESTMAVFEEQCRHANETMQRIVDIYGEDKIRIFFEEYDALRKVVDQVMKEREQSKQ</sequence>
<reference evidence="2" key="2">
    <citation type="submission" date="2021-04" db="EMBL/GenBank/DDBJ databases">
        <authorList>
            <person name="Gilroy R."/>
        </authorList>
    </citation>
    <scope>NUCLEOTIDE SEQUENCE</scope>
    <source>
        <strain evidence="2">CHK33-5263</strain>
    </source>
</reference>
<dbReference type="GO" id="GO:0006950">
    <property type="term" value="P:response to stress"/>
    <property type="evidence" value="ECO:0007669"/>
    <property type="project" value="TreeGrafter"/>
</dbReference>
<dbReference type="PROSITE" id="PS50995">
    <property type="entry name" value="HTH_MARR_2"/>
    <property type="match status" value="1"/>
</dbReference>
<evidence type="ECO:0000259" key="1">
    <source>
        <dbReference type="PROSITE" id="PS50995"/>
    </source>
</evidence>
<dbReference type="InterPro" id="IPR000835">
    <property type="entry name" value="HTH_MarR-typ"/>
</dbReference>
<name>A0A9D2IV75_9FIRM</name>
<dbReference type="Proteomes" id="UP000824044">
    <property type="component" value="Unassembled WGS sequence"/>
</dbReference>
<comment type="caution">
    <text evidence="2">The sequence shown here is derived from an EMBL/GenBank/DDBJ whole genome shotgun (WGS) entry which is preliminary data.</text>
</comment>
<dbReference type="GO" id="GO:0003700">
    <property type="term" value="F:DNA-binding transcription factor activity"/>
    <property type="evidence" value="ECO:0007669"/>
    <property type="project" value="InterPro"/>
</dbReference>
<dbReference type="PANTHER" id="PTHR33164">
    <property type="entry name" value="TRANSCRIPTIONAL REGULATOR, MARR FAMILY"/>
    <property type="match status" value="1"/>
</dbReference>
<dbReference type="SMART" id="SM00347">
    <property type="entry name" value="HTH_MARR"/>
    <property type="match status" value="1"/>
</dbReference>
<dbReference type="InterPro" id="IPR036390">
    <property type="entry name" value="WH_DNA-bd_sf"/>
</dbReference>
<dbReference type="EMBL" id="DXBS01000052">
    <property type="protein sequence ID" value="HIZ24344.1"/>
    <property type="molecule type" value="Genomic_DNA"/>
</dbReference>
<organism evidence="2 3">
    <name type="scientific">Candidatus Gallimonas intestinigallinarum</name>
    <dbReference type="NCBI Taxonomy" id="2838604"/>
    <lineage>
        <taxon>Bacteria</taxon>
        <taxon>Bacillati</taxon>
        <taxon>Bacillota</taxon>
        <taxon>Clostridia</taxon>
        <taxon>Candidatus Gallimonas</taxon>
    </lineage>
</organism>
<dbReference type="InterPro" id="IPR039422">
    <property type="entry name" value="MarR/SlyA-like"/>
</dbReference>
<protein>
    <submittedName>
        <fullName evidence="2">MarR family transcriptional regulator</fullName>
    </submittedName>
</protein>
<dbReference type="PANTHER" id="PTHR33164:SF43">
    <property type="entry name" value="HTH-TYPE TRANSCRIPTIONAL REPRESSOR YETL"/>
    <property type="match status" value="1"/>
</dbReference>
<dbReference type="SUPFAM" id="SSF46785">
    <property type="entry name" value="Winged helix' DNA-binding domain"/>
    <property type="match status" value="1"/>
</dbReference>
<dbReference type="AlphaFoldDB" id="A0A9D2IV75"/>
<evidence type="ECO:0000313" key="3">
    <source>
        <dbReference type="Proteomes" id="UP000824044"/>
    </source>
</evidence>
<dbReference type="InterPro" id="IPR036388">
    <property type="entry name" value="WH-like_DNA-bd_sf"/>
</dbReference>
<feature type="domain" description="HTH marR-type" evidence="1">
    <location>
        <begin position="1"/>
        <end position="145"/>
    </location>
</feature>
<dbReference type="PRINTS" id="PR00598">
    <property type="entry name" value="HTHMARR"/>
</dbReference>
<accession>A0A9D2IV75</accession>
<evidence type="ECO:0000313" key="2">
    <source>
        <dbReference type="EMBL" id="HIZ24344.1"/>
    </source>
</evidence>
<dbReference type="Pfam" id="PF12802">
    <property type="entry name" value="MarR_2"/>
    <property type="match status" value="1"/>
</dbReference>
<reference evidence="2" key="1">
    <citation type="journal article" date="2021" name="PeerJ">
        <title>Extensive microbial diversity within the chicken gut microbiome revealed by metagenomics and culture.</title>
        <authorList>
            <person name="Gilroy R."/>
            <person name="Ravi A."/>
            <person name="Getino M."/>
            <person name="Pursley I."/>
            <person name="Horton D.L."/>
            <person name="Alikhan N.F."/>
            <person name="Baker D."/>
            <person name="Gharbi K."/>
            <person name="Hall N."/>
            <person name="Watson M."/>
            <person name="Adriaenssens E.M."/>
            <person name="Foster-Nyarko E."/>
            <person name="Jarju S."/>
            <person name="Secka A."/>
            <person name="Antonio M."/>
            <person name="Oren A."/>
            <person name="Chaudhuri R.R."/>
            <person name="La Ragione R."/>
            <person name="Hildebrand F."/>
            <person name="Pallen M.J."/>
        </authorList>
    </citation>
    <scope>NUCLEOTIDE SEQUENCE</scope>
    <source>
        <strain evidence="2">CHK33-5263</strain>
    </source>
</reference>
<dbReference type="Gene3D" id="1.10.10.10">
    <property type="entry name" value="Winged helix-like DNA-binding domain superfamily/Winged helix DNA-binding domain"/>
    <property type="match status" value="1"/>
</dbReference>
<gene>
    <name evidence="2" type="ORF">H9812_02565</name>
</gene>